<feature type="region of interest" description="Disordered" evidence="1">
    <location>
        <begin position="1"/>
        <end position="107"/>
    </location>
</feature>
<evidence type="ECO:0000256" key="1">
    <source>
        <dbReference type="SAM" id="MobiDB-lite"/>
    </source>
</evidence>
<reference evidence="2 3" key="1">
    <citation type="submission" date="2020-02" db="EMBL/GenBank/DDBJ databases">
        <authorList>
            <person name="Ferguson B K."/>
        </authorList>
    </citation>
    <scope>NUCLEOTIDE SEQUENCE [LARGE SCALE GENOMIC DNA]</scope>
</reference>
<feature type="compositionally biased region" description="Low complexity" evidence="1">
    <location>
        <begin position="81"/>
        <end position="96"/>
    </location>
</feature>
<evidence type="ECO:0000313" key="3">
    <source>
        <dbReference type="Proteomes" id="UP000479190"/>
    </source>
</evidence>
<keyword evidence="3" id="KW-1185">Reference proteome</keyword>
<gene>
    <name evidence="2" type="ORF">TBRA_LOCUS8039</name>
</gene>
<proteinExistence type="predicted"/>
<sequence length="180" mass="20084">MAILDANSDDEESQKGQGDMEYSEDKIGLPKKRQRIESSFSESDEQLQSNLSESDDQLPNEKGDTELTLTESSGEKMIHEGSSWSVVSRPSSRRGSFATHFRSGSGPCSSVELVIDLGEDEPPLDRDVIQADPRRRRPRCVEDHSQTEAMIPVVRDVVNWTVPQHPVSSSESLTMYPESM</sequence>
<dbReference type="EMBL" id="CADCXV010000808">
    <property type="protein sequence ID" value="CAB0036159.1"/>
    <property type="molecule type" value="Genomic_DNA"/>
</dbReference>
<accession>A0A6H5INK8</accession>
<feature type="compositionally biased region" description="Polar residues" evidence="1">
    <location>
        <begin position="37"/>
        <end position="52"/>
    </location>
</feature>
<dbReference type="AlphaFoldDB" id="A0A6H5INK8"/>
<dbReference type="Proteomes" id="UP000479190">
    <property type="component" value="Unassembled WGS sequence"/>
</dbReference>
<organism evidence="2 3">
    <name type="scientific">Trichogramma brassicae</name>
    <dbReference type="NCBI Taxonomy" id="86971"/>
    <lineage>
        <taxon>Eukaryota</taxon>
        <taxon>Metazoa</taxon>
        <taxon>Ecdysozoa</taxon>
        <taxon>Arthropoda</taxon>
        <taxon>Hexapoda</taxon>
        <taxon>Insecta</taxon>
        <taxon>Pterygota</taxon>
        <taxon>Neoptera</taxon>
        <taxon>Endopterygota</taxon>
        <taxon>Hymenoptera</taxon>
        <taxon>Apocrita</taxon>
        <taxon>Proctotrupomorpha</taxon>
        <taxon>Chalcidoidea</taxon>
        <taxon>Trichogrammatidae</taxon>
        <taxon>Trichogramma</taxon>
    </lineage>
</organism>
<name>A0A6H5INK8_9HYME</name>
<protein>
    <submittedName>
        <fullName evidence="2">Uncharacterized protein</fullName>
    </submittedName>
</protein>
<evidence type="ECO:0000313" key="2">
    <source>
        <dbReference type="EMBL" id="CAB0036159.1"/>
    </source>
</evidence>